<dbReference type="HAMAP" id="MF_01430">
    <property type="entry name" value="OM_assembly_BamA"/>
    <property type="match status" value="1"/>
</dbReference>
<dbReference type="PANTHER" id="PTHR12815">
    <property type="entry name" value="SORTING AND ASSEMBLY MACHINERY SAMM50 PROTEIN FAMILY MEMBER"/>
    <property type="match status" value="1"/>
</dbReference>
<evidence type="ECO:0000256" key="3">
    <source>
        <dbReference type="ARBA" id="ARBA00022692"/>
    </source>
</evidence>
<proteinExistence type="inferred from homology"/>
<dbReference type="Gene3D" id="2.40.160.50">
    <property type="entry name" value="membrane protein fhac: a member of the omp85/tpsb transporter family"/>
    <property type="match status" value="1"/>
</dbReference>
<evidence type="ECO:0000256" key="9">
    <source>
        <dbReference type="NCBIfam" id="TIGR03303"/>
    </source>
</evidence>
<keyword evidence="2 8" id="KW-1134">Transmembrane beta strand</keyword>
<sequence>MSKTFTAIQIGVLALLSPLALAYSPFVVKDIRVEGIQRTEAGTVFNYLPIRIGDSVSEDVVAKAVKALYATGFYRDVRIDVDKDVLVVIVDERPAIAQVDFSGNKAFDSKDLLKGLKEIGIVESRTFDRSQLEKAEQEIKRLYLTRSYYGVSVKTTVSPLERNRVAINFEIAEGEVAKISSIRIIGAKAFKEGRLLDLMVLEESGGMFAWFRHDKYSKQELQADIEELKSWYLDRGYLNFAVESTQVSITPDKKDVYISIAINEGEQYKISSVKLAGELLLPEAELRKLVTLKSGEIYSRSRVNEATRAVSDRLGNDGYAFANVNAVPELNDDTREVALTLFVDPGRRAYVNRINVVGNNRSRDEVIRREMLQMESAWFDRQKVDRSKIRVDRTGFFEDVSVDTVPVTGAADQVDLNVNVKERATGSLSLGVGYSATEKLGFMGSISQNNLFGSGNALSLSVNTGKVNRSATVSFENPYWTEDGVSRGFDVYNRKSDTRSLAVAGYKSDSLGAGIRFGVPIALDDRIFLGLSVDQTKIETYEDSPKLYKDFIKEFGCEGSSDADCTQSSVTTTTLLSTLGWLSDKRNSATYPTNGTYQRVNLELAIPPGDMQYGRLSYQWQRYVPLTNTYTLMFNSDFGLAEGYGGKPVPFYKNYYAGGIGTIRGYKDNSIGPKAESNYSDGSSSSVSVGGTRRITGGLEFLFPMPGVKEKDRSMRLSAFIDGGVLWDDKTTSFAMTDFRYSTGFGMSWLSPIGPLKFSLGFPLRKKLGDDVQRFQFLIGTAM</sequence>
<keyword evidence="5 8" id="KW-0677">Repeat</keyword>
<dbReference type="RefSeq" id="WP_354601055.1">
    <property type="nucleotide sequence ID" value="NZ_JBEWZI010000009.1"/>
</dbReference>
<feature type="domain" description="POTRA" evidence="10">
    <location>
        <begin position="94"/>
        <end position="174"/>
    </location>
</feature>
<comment type="subcellular location">
    <subcellularLocation>
        <location evidence="8">Cell outer membrane</location>
    </subcellularLocation>
    <subcellularLocation>
        <location evidence="1">Membrane</location>
    </subcellularLocation>
</comment>
<organism evidence="11 12">
    <name type="scientific">Uliginosibacterium flavum</name>
    <dbReference type="NCBI Taxonomy" id="1396831"/>
    <lineage>
        <taxon>Bacteria</taxon>
        <taxon>Pseudomonadati</taxon>
        <taxon>Pseudomonadota</taxon>
        <taxon>Betaproteobacteria</taxon>
        <taxon>Rhodocyclales</taxon>
        <taxon>Zoogloeaceae</taxon>
        <taxon>Uliginosibacterium</taxon>
    </lineage>
</organism>
<comment type="similarity">
    <text evidence="8">Belongs to the BamA family.</text>
</comment>
<evidence type="ECO:0000256" key="2">
    <source>
        <dbReference type="ARBA" id="ARBA00022452"/>
    </source>
</evidence>
<gene>
    <name evidence="8 11" type="primary">bamA</name>
    <name evidence="11" type="ORF">ABXR19_10410</name>
</gene>
<feature type="domain" description="POTRA" evidence="10">
    <location>
        <begin position="177"/>
        <end position="265"/>
    </location>
</feature>
<dbReference type="EMBL" id="JBEWZI010000009">
    <property type="protein sequence ID" value="MET7014600.1"/>
    <property type="molecule type" value="Genomic_DNA"/>
</dbReference>
<evidence type="ECO:0000256" key="7">
    <source>
        <dbReference type="ARBA" id="ARBA00023237"/>
    </source>
</evidence>
<dbReference type="PANTHER" id="PTHR12815:SF23">
    <property type="entry name" value="OUTER MEMBRANE PROTEIN ASSEMBLY FACTOR BAMA"/>
    <property type="match status" value="1"/>
</dbReference>
<protein>
    <recommendedName>
        <fullName evidence="8 9">Outer membrane protein assembly factor BamA</fullName>
    </recommendedName>
</protein>
<evidence type="ECO:0000256" key="1">
    <source>
        <dbReference type="ARBA" id="ARBA00004370"/>
    </source>
</evidence>
<reference evidence="11 12" key="1">
    <citation type="submission" date="2024-07" db="EMBL/GenBank/DDBJ databases">
        <title>Uliginosibacterium flavum JJ3220;KACC:17644.</title>
        <authorList>
            <person name="Kim M.K."/>
        </authorList>
    </citation>
    <scope>NUCLEOTIDE SEQUENCE [LARGE SCALE GENOMIC DNA]</scope>
    <source>
        <strain evidence="11 12">KACC:17644</strain>
    </source>
</reference>
<keyword evidence="3 8" id="KW-0812">Transmembrane</keyword>
<comment type="caution">
    <text evidence="11">The sequence shown here is derived from an EMBL/GenBank/DDBJ whole genome shotgun (WGS) entry which is preliminary data.</text>
</comment>
<dbReference type="Pfam" id="PF07244">
    <property type="entry name" value="POTRA"/>
    <property type="match status" value="5"/>
</dbReference>
<keyword evidence="12" id="KW-1185">Reference proteome</keyword>
<evidence type="ECO:0000256" key="6">
    <source>
        <dbReference type="ARBA" id="ARBA00023136"/>
    </source>
</evidence>
<evidence type="ECO:0000313" key="11">
    <source>
        <dbReference type="EMBL" id="MET7014600.1"/>
    </source>
</evidence>
<dbReference type="InterPro" id="IPR000184">
    <property type="entry name" value="Bac_surfAg_D15"/>
</dbReference>
<dbReference type="InterPro" id="IPR039910">
    <property type="entry name" value="D15-like"/>
</dbReference>
<evidence type="ECO:0000256" key="8">
    <source>
        <dbReference type="HAMAP-Rule" id="MF_01430"/>
    </source>
</evidence>
<keyword evidence="4 8" id="KW-0732">Signal</keyword>
<dbReference type="InterPro" id="IPR034746">
    <property type="entry name" value="POTRA"/>
</dbReference>
<comment type="subunit">
    <text evidence="8">Part of the Bam complex.</text>
</comment>
<dbReference type="PIRSF" id="PIRSF006076">
    <property type="entry name" value="OM_assembly_OMP85"/>
    <property type="match status" value="1"/>
</dbReference>
<dbReference type="Gene3D" id="3.10.20.310">
    <property type="entry name" value="membrane protein fhac"/>
    <property type="match status" value="5"/>
</dbReference>
<dbReference type="Pfam" id="PF01103">
    <property type="entry name" value="Omp85"/>
    <property type="match status" value="1"/>
</dbReference>
<evidence type="ECO:0000313" key="12">
    <source>
        <dbReference type="Proteomes" id="UP001549691"/>
    </source>
</evidence>
<dbReference type="InterPro" id="IPR010827">
    <property type="entry name" value="BamA/TamA_POTRA"/>
</dbReference>
<dbReference type="Proteomes" id="UP001549691">
    <property type="component" value="Unassembled WGS sequence"/>
</dbReference>
<name>A0ABV2TL06_9RHOO</name>
<dbReference type="PROSITE" id="PS51779">
    <property type="entry name" value="POTRA"/>
    <property type="match status" value="5"/>
</dbReference>
<feature type="domain" description="POTRA" evidence="10">
    <location>
        <begin position="349"/>
        <end position="423"/>
    </location>
</feature>
<evidence type="ECO:0000256" key="5">
    <source>
        <dbReference type="ARBA" id="ARBA00022737"/>
    </source>
</evidence>
<dbReference type="NCBIfam" id="TIGR03303">
    <property type="entry name" value="OM_YaeT"/>
    <property type="match status" value="1"/>
</dbReference>
<keyword evidence="6 8" id="KW-0472">Membrane</keyword>
<accession>A0ABV2TL06</accession>
<evidence type="ECO:0000256" key="4">
    <source>
        <dbReference type="ARBA" id="ARBA00022729"/>
    </source>
</evidence>
<dbReference type="InterPro" id="IPR023707">
    <property type="entry name" value="OM_assembly_BamA"/>
</dbReference>
<evidence type="ECO:0000259" key="10">
    <source>
        <dbReference type="PROSITE" id="PS51779"/>
    </source>
</evidence>
<keyword evidence="7 8" id="KW-0998">Cell outer membrane</keyword>
<feature type="domain" description="POTRA" evidence="10">
    <location>
        <begin position="26"/>
        <end position="93"/>
    </location>
</feature>
<feature type="domain" description="POTRA" evidence="10">
    <location>
        <begin position="268"/>
        <end position="346"/>
    </location>
</feature>
<comment type="function">
    <text evidence="8">Part of the outer membrane protein assembly complex, which is involved in assembly and insertion of beta-barrel proteins into the outer membrane.</text>
</comment>